<evidence type="ECO:0000256" key="8">
    <source>
        <dbReference type="ARBA" id="ARBA00022801"/>
    </source>
</evidence>
<keyword evidence="9" id="KW-1133">Transmembrane helix</keyword>
<organism evidence="15 16">
    <name type="scientific">Cichlidogyrus casuarinus</name>
    <dbReference type="NCBI Taxonomy" id="1844966"/>
    <lineage>
        <taxon>Eukaryota</taxon>
        <taxon>Metazoa</taxon>
        <taxon>Spiralia</taxon>
        <taxon>Lophotrochozoa</taxon>
        <taxon>Platyhelminthes</taxon>
        <taxon>Monogenea</taxon>
        <taxon>Monopisthocotylea</taxon>
        <taxon>Dactylogyridea</taxon>
        <taxon>Ancyrocephalidae</taxon>
        <taxon>Cichlidogyrus</taxon>
    </lineage>
</organism>
<evidence type="ECO:0000256" key="1">
    <source>
        <dbReference type="ARBA" id="ARBA00001941"/>
    </source>
</evidence>
<dbReference type="EC" id="3.4.-.-" evidence="13"/>
<evidence type="ECO:0000256" key="14">
    <source>
        <dbReference type="SAM" id="SignalP"/>
    </source>
</evidence>
<evidence type="ECO:0000313" key="16">
    <source>
        <dbReference type="Proteomes" id="UP001626550"/>
    </source>
</evidence>
<evidence type="ECO:0000256" key="6">
    <source>
        <dbReference type="ARBA" id="ARBA00022723"/>
    </source>
</evidence>
<keyword evidence="12" id="KW-0325">Glycoprotein</keyword>
<dbReference type="GO" id="GO:0030178">
    <property type="term" value="P:negative regulation of Wnt signaling pathway"/>
    <property type="evidence" value="ECO:0007669"/>
    <property type="project" value="UniProtKB-UniRule"/>
</dbReference>
<feature type="signal peptide" evidence="14">
    <location>
        <begin position="1"/>
        <end position="19"/>
    </location>
</feature>
<comment type="subcellular location">
    <subcellularLocation>
        <location evidence="13">Cell membrane</location>
        <topology evidence="13">Single-pass type I membrane protein</topology>
    </subcellularLocation>
    <subcellularLocation>
        <location evidence="2">Membrane</location>
        <topology evidence="2">Single-pass type I membrane protein</topology>
    </subcellularLocation>
</comment>
<keyword evidence="11" id="KW-0472">Membrane</keyword>
<keyword evidence="4 13" id="KW-0645">Protease</keyword>
<keyword evidence="5" id="KW-0812">Transmembrane</keyword>
<comment type="cofactor">
    <cofactor evidence="1">
        <name>Co(2+)</name>
        <dbReference type="ChEBI" id="CHEBI:48828"/>
    </cofactor>
</comment>
<dbReference type="Proteomes" id="UP001626550">
    <property type="component" value="Unassembled WGS sequence"/>
</dbReference>
<evidence type="ECO:0000256" key="10">
    <source>
        <dbReference type="ARBA" id="ARBA00023049"/>
    </source>
</evidence>
<evidence type="ECO:0000256" key="4">
    <source>
        <dbReference type="ARBA" id="ARBA00022670"/>
    </source>
</evidence>
<gene>
    <name evidence="15" type="primary">TRABD2A</name>
    <name evidence="15" type="ORF">Ciccas_004827</name>
</gene>
<dbReference type="GO" id="GO:0006508">
    <property type="term" value="P:proteolysis"/>
    <property type="evidence" value="ECO:0007669"/>
    <property type="project" value="UniProtKB-KW"/>
</dbReference>
<dbReference type="GO" id="GO:0046872">
    <property type="term" value="F:metal ion binding"/>
    <property type="evidence" value="ECO:0007669"/>
    <property type="project" value="UniProtKB-UniRule"/>
</dbReference>
<evidence type="ECO:0000256" key="5">
    <source>
        <dbReference type="ARBA" id="ARBA00022692"/>
    </source>
</evidence>
<dbReference type="GO" id="GO:0005886">
    <property type="term" value="C:plasma membrane"/>
    <property type="evidence" value="ECO:0007669"/>
    <property type="project" value="UniProtKB-SubCell"/>
</dbReference>
<keyword evidence="13" id="KW-1003">Cell membrane</keyword>
<dbReference type="PANTHER" id="PTHR31120:SF6">
    <property type="entry name" value="METALLOPROTEASE TIKI HOMOLOG"/>
    <property type="match status" value="1"/>
</dbReference>
<proteinExistence type="inferred from homology"/>
<keyword evidence="16" id="KW-1185">Reference proteome</keyword>
<keyword evidence="8 13" id="KW-0378">Hydrolase</keyword>
<keyword evidence="7 13" id="KW-0732">Signal</keyword>
<dbReference type="CDD" id="cd14789">
    <property type="entry name" value="Tiki"/>
    <property type="match status" value="1"/>
</dbReference>
<keyword evidence="10 13" id="KW-0482">Metalloprotease</keyword>
<accession>A0ABD2QB85</accession>
<comment type="function">
    <text evidence="13">Metalloprotease that acts as a negative regulator of the Wnt signaling pathway.</text>
</comment>
<evidence type="ECO:0000256" key="13">
    <source>
        <dbReference type="RuleBase" id="RU369069"/>
    </source>
</evidence>
<evidence type="ECO:0000256" key="3">
    <source>
        <dbReference type="ARBA" id="ARBA00008261"/>
    </source>
</evidence>
<dbReference type="AlphaFoldDB" id="A0ABD2QB85"/>
<comment type="similarity">
    <text evidence="3 13">Belongs to the TIKI family.</text>
</comment>
<dbReference type="GO" id="GO:0004222">
    <property type="term" value="F:metalloendopeptidase activity"/>
    <property type="evidence" value="ECO:0007669"/>
    <property type="project" value="UniProtKB-UniRule"/>
</dbReference>
<dbReference type="PANTHER" id="PTHR31120">
    <property type="entry name" value="METALLOPROTEASE TIKI"/>
    <property type="match status" value="1"/>
</dbReference>
<keyword evidence="6 13" id="KW-0479">Metal-binding</keyword>
<feature type="chain" id="PRO_5044762529" description="Metalloprotease TIKI homolog" evidence="14">
    <location>
        <begin position="20"/>
        <end position="224"/>
    </location>
</feature>
<dbReference type="InterPro" id="IPR040230">
    <property type="entry name" value="TIKI1/2-like"/>
</dbReference>
<evidence type="ECO:0000256" key="11">
    <source>
        <dbReference type="ARBA" id="ARBA00023136"/>
    </source>
</evidence>
<dbReference type="GO" id="GO:0016055">
    <property type="term" value="P:Wnt signaling pathway"/>
    <property type="evidence" value="ECO:0007669"/>
    <property type="project" value="UniProtKB-KW"/>
</dbReference>
<dbReference type="EMBL" id="JBJKFK010000525">
    <property type="protein sequence ID" value="KAL3316527.1"/>
    <property type="molecule type" value="Genomic_DNA"/>
</dbReference>
<evidence type="ECO:0000256" key="2">
    <source>
        <dbReference type="ARBA" id="ARBA00004479"/>
    </source>
</evidence>
<dbReference type="InterPro" id="IPR002816">
    <property type="entry name" value="TraB/PrgY/GumN_fam"/>
</dbReference>
<reference evidence="15 16" key="1">
    <citation type="submission" date="2024-11" db="EMBL/GenBank/DDBJ databases">
        <title>Adaptive evolution of stress response genes in parasites aligns with host niche diversity.</title>
        <authorList>
            <person name="Hahn C."/>
            <person name="Resl P."/>
        </authorList>
    </citation>
    <scope>NUCLEOTIDE SEQUENCE [LARGE SCALE GENOMIC DNA]</scope>
    <source>
        <strain evidence="15">EGGRZ-B1_66</strain>
        <tissue evidence="15">Body</tissue>
    </source>
</reference>
<evidence type="ECO:0000256" key="9">
    <source>
        <dbReference type="ARBA" id="ARBA00022989"/>
    </source>
</evidence>
<evidence type="ECO:0000313" key="15">
    <source>
        <dbReference type="EMBL" id="KAL3316527.1"/>
    </source>
</evidence>
<sequence>MSANIWILTLLTLGAESLSRFDPSKCNQEPQEKTTFLWKIEGEPASYLFGTLHVSYTEVWPFIDPNVRDSFLKADAVFLELDLTDLRIIQQLRDCQSLPTNETLADLQHTIRWGRTEAVQAGFDLQTKNWRMKRPIWVLTILKSMSPQEVRTKNNPVLDVFLAEKAKEMGKVMGSIEQVSDQCDPLNKIDSSKVSFNCDKLHEWHHMRDKQTWCKGERAAEHYA</sequence>
<keyword evidence="13" id="KW-0879">Wnt signaling pathway</keyword>
<protein>
    <recommendedName>
        <fullName evidence="13">Metalloprotease TIKI homolog</fullName>
        <ecNumber evidence="13">3.4.-.-</ecNumber>
    </recommendedName>
</protein>
<comment type="caution">
    <text evidence="15">The sequence shown here is derived from an EMBL/GenBank/DDBJ whole genome shotgun (WGS) entry which is preliminary data.</text>
</comment>
<dbReference type="Pfam" id="PF01963">
    <property type="entry name" value="TraB_PrgY_gumN"/>
    <property type="match status" value="1"/>
</dbReference>
<name>A0ABD2QB85_9PLAT</name>
<evidence type="ECO:0000256" key="12">
    <source>
        <dbReference type="ARBA" id="ARBA00023180"/>
    </source>
</evidence>
<evidence type="ECO:0000256" key="7">
    <source>
        <dbReference type="ARBA" id="ARBA00022729"/>
    </source>
</evidence>
<comment type="cofactor">
    <cofactor evidence="13">
        <name>Mn(2+)</name>
        <dbReference type="ChEBI" id="CHEBI:29035"/>
    </cofactor>
    <cofactor evidence="13">
        <name>Co(2+)</name>
        <dbReference type="ChEBI" id="CHEBI:48828"/>
    </cofactor>
    <text evidence="13">Divalent metal cations. Mn(2+) or Co(2+).</text>
</comment>